<dbReference type="RefSeq" id="WP_093349257.1">
    <property type="nucleotide sequence ID" value="NZ_FOUY01000027.1"/>
</dbReference>
<dbReference type="EMBL" id="FOUY01000027">
    <property type="protein sequence ID" value="SFO03070.1"/>
    <property type="molecule type" value="Genomic_DNA"/>
</dbReference>
<dbReference type="GO" id="GO:0140114">
    <property type="term" value="P:cellular detoxification of fluoride"/>
    <property type="evidence" value="ECO:0007669"/>
    <property type="project" value="UniProtKB-UniRule"/>
</dbReference>
<keyword evidence="10" id="KW-0813">Transport</keyword>
<keyword evidence="2 10" id="KW-1003">Cell membrane</keyword>
<evidence type="ECO:0000256" key="10">
    <source>
        <dbReference type="HAMAP-Rule" id="MF_00454"/>
    </source>
</evidence>
<evidence type="ECO:0000256" key="2">
    <source>
        <dbReference type="ARBA" id="ARBA00022475"/>
    </source>
</evidence>
<evidence type="ECO:0000256" key="3">
    <source>
        <dbReference type="ARBA" id="ARBA00022692"/>
    </source>
</evidence>
<keyword evidence="10" id="KW-0915">Sodium</keyword>
<dbReference type="GO" id="GO:0062054">
    <property type="term" value="F:fluoride channel activity"/>
    <property type="evidence" value="ECO:0007669"/>
    <property type="project" value="UniProtKB-UniRule"/>
</dbReference>
<accession>A0A1I5DVE5</accession>
<organism evidence="11 12">
    <name type="scientific">Pseudonocardia ammonioxydans</name>
    <dbReference type="NCBI Taxonomy" id="260086"/>
    <lineage>
        <taxon>Bacteria</taxon>
        <taxon>Bacillati</taxon>
        <taxon>Actinomycetota</taxon>
        <taxon>Actinomycetes</taxon>
        <taxon>Pseudonocardiales</taxon>
        <taxon>Pseudonocardiaceae</taxon>
        <taxon>Pseudonocardia</taxon>
    </lineage>
</organism>
<evidence type="ECO:0000313" key="11">
    <source>
        <dbReference type="EMBL" id="SFO03070.1"/>
    </source>
</evidence>
<dbReference type="HAMAP" id="MF_00454">
    <property type="entry name" value="FluC"/>
    <property type="match status" value="1"/>
</dbReference>
<evidence type="ECO:0000313" key="12">
    <source>
        <dbReference type="Proteomes" id="UP000199614"/>
    </source>
</evidence>
<comment type="subcellular location">
    <subcellularLocation>
        <location evidence="1 10">Cell membrane</location>
        <topology evidence="1 10">Multi-pass membrane protein</topology>
    </subcellularLocation>
</comment>
<name>A0A1I5DVE5_PSUAM</name>
<evidence type="ECO:0000256" key="4">
    <source>
        <dbReference type="ARBA" id="ARBA00022989"/>
    </source>
</evidence>
<evidence type="ECO:0000256" key="6">
    <source>
        <dbReference type="ARBA" id="ARBA00023303"/>
    </source>
</evidence>
<comment type="function">
    <text evidence="9 10">Fluoride-specific ion channel. Important for reducing fluoride concentration in the cell, thus reducing its toxicity.</text>
</comment>
<keyword evidence="10" id="KW-0479">Metal-binding</keyword>
<dbReference type="GO" id="GO:0005886">
    <property type="term" value="C:plasma membrane"/>
    <property type="evidence" value="ECO:0007669"/>
    <property type="project" value="UniProtKB-SubCell"/>
</dbReference>
<feature type="transmembrane region" description="Helical" evidence="10">
    <location>
        <begin position="6"/>
        <end position="23"/>
    </location>
</feature>
<gene>
    <name evidence="10" type="primary">fluC</name>
    <name evidence="10" type="synonym">crcB</name>
    <name evidence="11" type="ORF">SAMN05216207_102797</name>
</gene>
<feature type="transmembrane region" description="Helical" evidence="10">
    <location>
        <begin position="59"/>
        <end position="79"/>
    </location>
</feature>
<keyword evidence="4 10" id="KW-1133">Transmembrane helix</keyword>
<keyword evidence="3 10" id="KW-0812">Transmembrane</keyword>
<dbReference type="AlphaFoldDB" id="A0A1I5DVE5"/>
<evidence type="ECO:0000256" key="1">
    <source>
        <dbReference type="ARBA" id="ARBA00004651"/>
    </source>
</evidence>
<comment type="activity regulation">
    <text evidence="10">Na(+) is not transported, but it plays an essential structural role and its presence is essential for fluoride channel function.</text>
</comment>
<comment type="similarity">
    <text evidence="7 10">Belongs to the fluoride channel Fluc/FEX (TC 1.A.43) family.</text>
</comment>
<dbReference type="GO" id="GO:0046872">
    <property type="term" value="F:metal ion binding"/>
    <property type="evidence" value="ECO:0007669"/>
    <property type="project" value="UniProtKB-KW"/>
</dbReference>
<keyword evidence="6 10" id="KW-0407">Ion channel</keyword>
<feature type="binding site" evidence="10">
    <location>
        <position position="74"/>
    </location>
    <ligand>
        <name>Na(+)</name>
        <dbReference type="ChEBI" id="CHEBI:29101"/>
        <note>structural</note>
    </ligand>
</feature>
<evidence type="ECO:0000256" key="8">
    <source>
        <dbReference type="ARBA" id="ARBA00035585"/>
    </source>
</evidence>
<evidence type="ECO:0000256" key="7">
    <source>
        <dbReference type="ARBA" id="ARBA00035120"/>
    </source>
</evidence>
<dbReference type="PANTHER" id="PTHR28259:SF1">
    <property type="entry name" value="FLUORIDE EXPORT PROTEIN 1-RELATED"/>
    <property type="match status" value="1"/>
</dbReference>
<feature type="binding site" evidence="10">
    <location>
        <position position="77"/>
    </location>
    <ligand>
        <name>Na(+)</name>
        <dbReference type="ChEBI" id="CHEBI:29101"/>
        <note>structural</note>
    </ligand>
</feature>
<keyword evidence="5 10" id="KW-0472">Membrane</keyword>
<feature type="transmembrane region" description="Helical" evidence="10">
    <location>
        <begin position="99"/>
        <end position="120"/>
    </location>
</feature>
<keyword evidence="12" id="KW-1185">Reference proteome</keyword>
<comment type="catalytic activity">
    <reaction evidence="8">
        <text>fluoride(in) = fluoride(out)</text>
        <dbReference type="Rhea" id="RHEA:76159"/>
        <dbReference type="ChEBI" id="CHEBI:17051"/>
    </reaction>
    <physiologicalReaction direction="left-to-right" evidence="8">
        <dbReference type="Rhea" id="RHEA:76160"/>
    </physiologicalReaction>
</comment>
<reference evidence="11 12" key="1">
    <citation type="submission" date="2016-10" db="EMBL/GenBank/DDBJ databases">
        <authorList>
            <person name="de Groot N.N."/>
        </authorList>
    </citation>
    <scope>NUCLEOTIDE SEQUENCE [LARGE SCALE GENOMIC DNA]</scope>
    <source>
        <strain evidence="11 12">CGMCC 4.1877</strain>
    </source>
</reference>
<evidence type="ECO:0000256" key="9">
    <source>
        <dbReference type="ARBA" id="ARBA00049940"/>
    </source>
</evidence>
<sequence length="124" mass="12317">MSGWTIVLVGLGAAVGAPLRYLADSAARSRFDSAFPWGTFAVNVAGSLLLGALTAATAVLPAGLAALLGPGFCGALTTYSTFGHELVALAERRAGRTAVGYLLGSVLAGVLAAAAGWAAVRLTL</sequence>
<protein>
    <recommendedName>
        <fullName evidence="10">Fluoride-specific ion channel FluC</fullName>
    </recommendedName>
</protein>
<dbReference type="Pfam" id="PF02537">
    <property type="entry name" value="CRCB"/>
    <property type="match status" value="1"/>
</dbReference>
<dbReference type="InterPro" id="IPR003691">
    <property type="entry name" value="FluC"/>
</dbReference>
<dbReference type="PANTHER" id="PTHR28259">
    <property type="entry name" value="FLUORIDE EXPORT PROTEIN 1-RELATED"/>
    <property type="match status" value="1"/>
</dbReference>
<dbReference type="STRING" id="260086.SAMN05216207_102797"/>
<feature type="transmembrane region" description="Helical" evidence="10">
    <location>
        <begin position="35"/>
        <end position="53"/>
    </location>
</feature>
<evidence type="ECO:0000256" key="5">
    <source>
        <dbReference type="ARBA" id="ARBA00023136"/>
    </source>
</evidence>
<dbReference type="Proteomes" id="UP000199614">
    <property type="component" value="Unassembled WGS sequence"/>
</dbReference>
<keyword evidence="10" id="KW-0406">Ion transport</keyword>
<proteinExistence type="inferred from homology"/>